<dbReference type="InterPro" id="IPR051681">
    <property type="entry name" value="Ser/Thr_Kinases-Pseudokinases"/>
</dbReference>
<dbReference type="InterPro" id="IPR000719">
    <property type="entry name" value="Prot_kinase_dom"/>
</dbReference>
<sequence>MSTICPPRQSLRRRSPFQGCSAQRSFVYKGQRIGLNKEAIFLVTTSEITRKWRVDLSQLYFGPRFSSGAHSTLYRGVYRNQLVAVKTIRLPDANADDDESRKLTARLEKQFVRERTFLSHLRHRNVIKVTPLSIPCSMKNKTEHNYVSETQLAGAWKESDVFFLVTEYLSGGSLRTLLHKQEGRPFPG</sequence>
<proteinExistence type="predicted"/>
<dbReference type="Proteomes" id="UP000636800">
    <property type="component" value="Chromosome 3"/>
</dbReference>
<accession>A0A835REI2</accession>
<dbReference type="OrthoDB" id="5982228at2759"/>
<evidence type="ECO:0000313" key="3">
    <source>
        <dbReference type="Proteomes" id="UP000636800"/>
    </source>
</evidence>
<comment type="caution">
    <text evidence="2">The sequence shown here is derived from an EMBL/GenBank/DDBJ whole genome shotgun (WGS) entry which is preliminary data.</text>
</comment>
<organism evidence="2 3">
    <name type="scientific">Vanilla planifolia</name>
    <name type="common">Vanilla</name>
    <dbReference type="NCBI Taxonomy" id="51239"/>
    <lineage>
        <taxon>Eukaryota</taxon>
        <taxon>Viridiplantae</taxon>
        <taxon>Streptophyta</taxon>
        <taxon>Embryophyta</taxon>
        <taxon>Tracheophyta</taxon>
        <taxon>Spermatophyta</taxon>
        <taxon>Magnoliopsida</taxon>
        <taxon>Liliopsida</taxon>
        <taxon>Asparagales</taxon>
        <taxon>Orchidaceae</taxon>
        <taxon>Vanilloideae</taxon>
        <taxon>Vanilleae</taxon>
        <taxon>Vanilla</taxon>
    </lineage>
</organism>
<dbReference type="PANTHER" id="PTHR44329">
    <property type="entry name" value="SERINE/THREONINE-PROTEIN KINASE TNNI3K-RELATED"/>
    <property type="match status" value="1"/>
</dbReference>
<name>A0A835REI2_VANPL</name>
<dbReference type="SUPFAM" id="SSF56112">
    <property type="entry name" value="Protein kinase-like (PK-like)"/>
    <property type="match status" value="1"/>
</dbReference>
<gene>
    <name evidence="2" type="ORF">HPP92_007779</name>
</gene>
<dbReference type="PROSITE" id="PS50011">
    <property type="entry name" value="PROTEIN_KINASE_DOM"/>
    <property type="match status" value="1"/>
</dbReference>
<dbReference type="AlphaFoldDB" id="A0A835REI2"/>
<dbReference type="GO" id="GO:0005524">
    <property type="term" value="F:ATP binding"/>
    <property type="evidence" value="ECO:0007669"/>
    <property type="project" value="InterPro"/>
</dbReference>
<dbReference type="GO" id="GO:0004674">
    <property type="term" value="F:protein serine/threonine kinase activity"/>
    <property type="evidence" value="ECO:0007669"/>
    <property type="project" value="TreeGrafter"/>
</dbReference>
<reference evidence="2 3" key="1">
    <citation type="journal article" date="2020" name="Nat. Food">
        <title>A phased Vanilla planifolia genome enables genetic improvement of flavour and production.</title>
        <authorList>
            <person name="Hasing T."/>
            <person name="Tang H."/>
            <person name="Brym M."/>
            <person name="Khazi F."/>
            <person name="Huang T."/>
            <person name="Chambers A.H."/>
        </authorList>
    </citation>
    <scope>NUCLEOTIDE SEQUENCE [LARGE SCALE GENOMIC DNA]</scope>
    <source>
        <tissue evidence="2">Leaf</tissue>
    </source>
</reference>
<dbReference type="InterPro" id="IPR011009">
    <property type="entry name" value="Kinase-like_dom_sf"/>
</dbReference>
<dbReference type="PANTHER" id="PTHR44329:SF73">
    <property type="entry name" value="OS01G0201200 PROTEIN"/>
    <property type="match status" value="1"/>
</dbReference>
<evidence type="ECO:0000313" key="2">
    <source>
        <dbReference type="EMBL" id="KAG0488968.1"/>
    </source>
</evidence>
<keyword evidence="3" id="KW-1185">Reference proteome</keyword>
<evidence type="ECO:0000259" key="1">
    <source>
        <dbReference type="PROSITE" id="PS50011"/>
    </source>
</evidence>
<dbReference type="Gene3D" id="1.10.510.10">
    <property type="entry name" value="Transferase(Phosphotransferase) domain 1"/>
    <property type="match status" value="1"/>
</dbReference>
<dbReference type="EMBL" id="JADCNL010000003">
    <property type="protein sequence ID" value="KAG0488968.1"/>
    <property type="molecule type" value="Genomic_DNA"/>
</dbReference>
<protein>
    <recommendedName>
        <fullName evidence="1">Protein kinase domain-containing protein</fullName>
    </recommendedName>
</protein>
<feature type="domain" description="Protein kinase" evidence="1">
    <location>
        <begin position="59"/>
        <end position="188"/>
    </location>
</feature>